<gene>
    <name evidence="6" type="ORF">GCM10010430_50280</name>
</gene>
<evidence type="ECO:0000256" key="2">
    <source>
        <dbReference type="ARBA" id="ARBA00023125"/>
    </source>
</evidence>
<protein>
    <submittedName>
        <fullName evidence="6">Winged helix-turn-helix domain-containing protein</fullName>
    </submittedName>
</protein>
<dbReference type="InterPro" id="IPR051011">
    <property type="entry name" value="Metal_resp_trans_reg"/>
</dbReference>
<dbReference type="PANTHER" id="PTHR43132">
    <property type="entry name" value="ARSENICAL RESISTANCE OPERON REPRESSOR ARSR-RELATED"/>
    <property type="match status" value="1"/>
</dbReference>
<evidence type="ECO:0000256" key="1">
    <source>
        <dbReference type="ARBA" id="ARBA00023015"/>
    </source>
</evidence>
<evidence type="ECO:0000313" key="7">
    <source>
        <dbReference type="Proteomes" id="UP001500305"/>
    </source>
</evidence>
<keyword evidence="1" id="KW-0805">Transcription regulation</keyword>
<accession>A0ABN3EJ25</accession>
<evidence type="ECO:0000313" key="6">
    <source>
        <dbReference type="EMBL" id="GAA2260163.1"/>
    </source>
</evidence>
<evidence type="ECO:0000259" key="5">
    <source>
        <dbReference type="SMART" id="SM00418"/>
    </source>
</evidence>
<name>A0ABN3EJ25_9ACTN</name>
<keyword evidence="2" id="KW-0238">DNA-binding</keyword>
<dbReference type="InterPro" id="IPR011991">
    <property type="entry name" value="ArsR-like_HTH"/>
</dbReference>
<proteinExistence type="predicted"/>
<dbReference type="EMBL" id="BAAATR010000025">
    <property type="protein sequence ID" value="GAA2260163.1"/>
    <property type="molecule type" value="Genomic_DNA"/>
</dbReference>
<dbReference type="Gene3D" id="1.10.10.10">
    <property type="entry name" value="Winged helix-like DNA-binding domain superfamily/Winged helix DNA-binding domain"/>
    <property type="match status" value="1"/>
</dbReference>
<keyword evidence="7" id="KW-1185">Reference proteome</keyword>
<dbReference type="InterPro" id="IPR001845">
    <property type="entry name" value="HTH_ArsR_DNA-bd_dom"/>
</dbReference>
<dbReference type="InterPro" id="IPR036388">
    <property type="entry name" value="WH-like_DNA-bd_sf"/>
</dbReference>
<organism evidence="6 7">
    <name type="scientific">Kitasatospora cystarginea</name>
    <dbReference type="NCBI Taxonomy" id="58350"/>
    <lineage>
        <taxon>Bacteria</taxon>
        <taxon>Bacillati</taxon>
        <taxon>Actinomycetota</taxon>
        <taxon>Actinomycetes</taxon>
        <taxon>Kitasatosporales</taxon>
        <taxon>Streptomycetaceae</taxon>
        <taxon>Kitasatospora</taxon>
    </lineage>
</organism>
<feature type="domain" description="HTH arsR-type" evidence="5">
    <location>
        <begin position="233"/>
        <end position="305"/>
    </location>
</feature>
<dbReference type="SMART" id="SM00418">
    <property type="entry name" value="HTH_ARSR"/>
    <property type="match status" value="1"/>
</dbReference>
<evidence type="ECO:0000256" key="4">
    <source>
        <dbReference type="SAM" id="MobiDB-lite"/>
    </source>
</evidence>
<dbReference type="CDD" id="cd00090">
    <property type="entry name" value="HTH_ARSR"/>
    <property type="match status" value="1"/>
</dbReference>
<comment type="caution">
    <text evidence="6">The sequence shown here is derived from an EMBL/GenBank/DDBJ whole genome shotgun (WGS) entry which is preliminary data.</text>
</comment>
<dbReference type="SUPFAM" id="SSF46785">
    <property type="entry name" value="Winged helix' DNA-binding domain"/>
    <property type="match status" value="1"/>
</dbReference>
<reference evidence="6 7" key="1">
    <citation type="journal article" date="2019" name="Int. J. Syst. Evol. Microbiol.">
        <title>The Global Catalogue of Microorganisms (GCM) 10K type strain sequencing project: providing services to taxonomists for standard genome sequencing and annotation.</title>
        <authorList>
            <consortium name="The Broad Institute Genomics Platform"/>
            <consortium name="The Broad Institute Genome Sequencing Center for Infectious Disease"/>
            <person name="Wu L."/>
            <person name="Ma J."/>
        </authorList>
    </citation>
    <scope>NUCLEOTIDE SEQUENCE [LARGE SCALE GENOMIC DNA]</scope>
    <source>
        <strain evidence="6 7">JCM 7356</strain>
    </source>
</reference>
<feature type="region of interest" description="Disordered" evidence="4">
    <location>
        <begin position="324"/>
        <end position="348"/>
    </location>
</feature>
<keyword evidence="3" id="KW-0804">Transcription</keyword>
<dbReference type="Proteomes" id="UP001500305">
    <property type="component" value="Unassembled WGS sequence"/>
</dbReference>
<sequence>MATGADMSSELSFSLWALMTGRHSAWLDGWRHGIRARRDTRTVMLLDLFGPHALPEFLAVLPDRRDTAAETAQSLDARATGYLHDLGRARRLGPLARGLAGRDRRSRILLGELTAEYQAAAITPYWGQIASLVQADLRRRDEVRRAYGIGGVLASLVPGVRWEPPVLTVPQCGDGVCEHRLGGRGLLLQPAVLGFGAVCFAGHDTPDGRPALIFPAEVATPLLADDDTGTTPSLIALLGRTRAAALGAIAAHGPCSTKALATRLAIGQATASQHASILADAGLTTKVREGGAVTHRITPLGLALLDGTASNGRKKPRATVIQLTDTPSPRPVTDRPDVRVRTPARTAP</sequence>
<dbReference type="PANTHER" id="PTHR43132:SF8">
    <property type="entry name" value="HTH-TYPE TRANSCRIPTIONAL REGULATOR KMTR"/>
    <property type="match status" value="1"/>
</dbReference>
<evidence type="ECO:0000256" key="3">
    <source>
        <dbReference type="ARBA" id="ARBA00023163"/>
    </source>
</evidence>
<dbReference type="InterPro" id="IPR036390">
    <property type="entry name" value="WH_DNA-bd_sf"/>
</dbReference>